<evidence type="ECO:0000313" key="2">
    <source>
        <dbReference type="EMBL" id="GLC57421.1"/>
    </source>
</evidence>
<reference evidence="2 3" key="1">
    <citation type="journal article" date="2023" name="Commun. Biol.">
        <title>Reorganization of the ancestral sex-determining regions during the evolution of trioecy in Pleodorina starrii.</title>
        <authorList>
            <person name="Takahashi K."/>
            <person name="Suzuki S."/>
            <person name="Kawai-Toyooka H."/>
            <person name="Yamamoto K."/>
            <person name="Hamaji T."/>
            <person name="Ootsuki R."/>
            <person name="Yamaguchi H."/>
            <person name="Kawachi M."/>
            <person name="Higashiyama T."/>
            <person name="Nozaki H."/>
        </authorList>
    </citation>
    <scope>NUCLEOTIDE SEQUENCE [LARGE SCALE GENOMIC DNA]</scope>
    <source>
        <strain evidence="2 3">NIES-4479</strain>
    </source>
</reference>
<dbReference type="InterPro" id="IPR052318">
    <property type="entry name" value="CellDiv_DevSignal_Domain"/>
</dbReference>
<dbReference type="EMBL" id="BRXU01000018">
    <property type="protein sequence ID" value="GLC57421.1"/>
    <property type="molecule type" value="Genomic_DNA"/>
</dbReference>
<dbReference type="Proteomes" id="UP001165080">
    <property type="component" value="Unassembled WGS sequence"/>
</dbReference>
<gene>
    <name evidence="2" type="primary">PLESTBF000609</name>
    <name evidence="2" type="ORF">PLESTB_001222600</name>
</gene>
<evidence type="ECO:0000256" key="1">
    <source>
        <dbReference type="ARBA" id="ARBA00022737"/>
    </source>
</evidence>
<keyword evidence="1" id="KW-0677">Repeat</keyword>
<comment type="caution">
    <text evidence="2">The sequence shown here is derived from an EMBL/GenBank/DDBJ whole genome shotgun (WGS) entry which is preliminary data.</text>
</comment>
<proteinExistence type="predicted"/>
<organism evidence="2 3">
    <name type="scientific">Pleodorina starrii</name>
    <dbReference type="NCBI Taxonomy" id="330485"/>
    <lineage>
        <taxon>Eukaryota</taxon>
        <taxon>Viridiplantae</taxon>
        <taxon>Chlorophyta</taxon>
        <taxon>core chlorophytes</taxon>
        <taxon>Chlorophyceae</taxon>
        <taxon>CS clade</taxon>
        <taxon>Chlamydomonadales</taxon>
        <taxon>Volvocaceae</taxon>
        <taxon>Pleodorina</taxon>
    </lineage>
</organism>
<protein>
    <submittedName>
        <fullName evidence="2">Uncharacterized protein</fullName>
    </submittedName>
</protein>
<name>A0A9W6F6D9_9CHLO</name>
<dbReference type="PANTHER" id="PTHR22590:SF5">
    <property type="entry name" value="MYOSIN MOTOR DOMAIN-CONTAINING PROTEIN"/>
    <property type="match status" value="1"/>
</dbReference>
<sequence>MEGTRIKHRFQGPQLLSSAESSENAVTLRLLAIGAEVLTLEKLPPGISVIDEDESSPDTYSVPRRSSRIVRVCWCPDGAAAVLHDSLRWRMTEGLRQARLEVRLQGVTSELPTPARSSRTAAPPATKISDMRVPNKCAENKRERALISWMNSEVAPLGTAASVAGGSGVEGHQVRRLLGEVTGKAYTYFKRDEGFAAMASKLEAKIAAKQLVIRDAEHTLSDVRMRQQALEVLTSYHPFWLAVGLQTVLGRALVFTHGTA</sequence>
<keyword evidence="3" id="KW-1185">Reference proteome</keyword>
<accession>A0A9W6F6D9</accession>
<dbReference type="PANTHER" id="PTHR22590">
    <property type="entry name" value="MYOSIN MOTOR DOMAIN-CONTAINING PROTEIN"/>
    <property type="match status" value="1"/>
</dbReference>
<evidence type="ECO:0000313" key="3">
    <source>
        <dbReference type="Proteomes" id="UP001165080"/>
    </source>
</evidence>
<dbReference type="AlphaFoldDB" id="A0A9W6F6D9"/>